<feature type="transmembrane region" description="Helical" evidence="2">
    <location>
        <begin position="34"/>
        <end position="51"/>
    </location>
</feature>
<evidence type="ECO:0000313" key="3">
    <source>
        <dbReference type="EMBL" id="KAB2954415.1"/>
    </source>
</evidence>
<protein>
    <recommendedName>
        <fullName evidence="2">NADH-quinone oxidoreductase subunit J</fullName>
        <ecNumber evidence="2">7.1.1.-</ecNumber>
    </recommendedName>
</protein>
<evidence type="ECO:0000313" key="4">
    <source>
        <dbReference type="Proteomes" id="UP000468766"/>
    </source>
</evidence>
<comment type="catalytic activity">
    <reaction evidence="2">
        <text>a quinone + NADH + 5 H(+)(in) = a quinol + NAD(+) + 4 H(+)(out)</text>
        <dbReference type="Rhea" id="RHEA:57888"/>
        <dbReference type="ChEBI" id="CHEBI:15378"/>
        <dbReference type="ChEBI" id="CHEBI:24646"/>
        <dbReference type="ChEBI" id="CHEBI:57540"/>
        <dbReference type="ChEBI" id="CHEBI:57945"/>
        <dbReference type="ChEBI" id="CHEBI:132124"/>
    </reaction>
</comment>
<comment type="caution">
    <text evidence="3">The sequence shown here is derived from an EMBL/GenBank/DDBJ whole genome shotgun (WGS) entry which is preliminary data.</text>
</comment>
<dbReference type="InterPro" id="IPR042106">
    <property type="entry name" value="Nuo/plastoQ_OxRdtase_6_NuoJ"/>
</dbReference>
<dbReference type="GO" id="GO:0048038">
    <property type="term" value="F:quinone binding"/>
    <property type="evidence" value="ECO:0007669"/>
    <property type="project" value="UniProtKB-UniRule"/>
</dbReference>
<dbReference type="GO" id="GO:0005886">
    <property type="term" value="C:plasma membrane"/>
    <property type="evidence" value="ECO:0007669"/>
    <property type="project" value="UniProtKB-SubCell"/>
</dbReference>
<feature type="transmembrane region" description="Helical" evidence="2">
    <location>
        <begin position="6"/>
        <end position="27"/>
    </location>
</feature>
<dbReference type="AlphaFoldDB" id="A0A6I0EUH4"/>
<gene>
    <name evidence="3" type="ORF">F9B85_01645</name>
</gene>
<evidence type="ECO:0000256" key="1">
    <source>
        <dbReference type="ARBA" id="ARBA00005698"/>
    </source>
</evidence>
<sequence length="169" mass="17655">MNETVYVIAFYILAAIVLFSAIGVVVLKNIVHSALLLALTFVGVAGIYVLLNADYLAAVQVMVYAGAIAILIAFGVMLTRRPNMKESNPFNSSAVVGFVVAAGLFGTMAWAILTTTFPLGLTAPTDEISVRGVAKLLLEDYTVSFEAAALLLTVAMAGAIIIAKGAKKA</sequence>
<dbReference type="RefSeq" id="WP_151617861.1">
    <property type="nucleotide sequence ID" value="NZ_WBXO01000001.1"/>
</dbReference>
<feature type="transmembrane region" description="Helical" evidence="2">
    <location>
        <begin position="90"/>
        <end position="113"/>
    </location>
</feature>
<dbReference type="PANTHER" id="PTHR33269:SF17">
    <property type="entry name" value="NADH-UBIQUINONE OXIDOREDUCTASE CHAIN 6"/>
    <property type="match status" value="1"/>
</dbReference>
<keyword evidence="2" id="KW-1003">Cell membrane</keyword>
<proteinExistence type="inferred from homology"/>
<dbReference type="PANTHER" id="PTHR33269">
    <property type="entry name" value="NADH-UBIQUINONE OXIDOREDUCTASE CHAIN 6"/>
    <property type="match status" value="1"/>
</dbReference>
<keyword evidence="4" id="KW-1185">Reference proteome</keyword>
<comment type="similarity">
    <text evidence="1 2">Belongs to the complex I subunit 6 family.</text>
</comment>
<dbReference type="OrthoDB" id="9814997at2"/>
<accession>A0A6I0EUH4</accession>
<keyword evidence="2" id="KW-0472">Membrane</keyword>
<keyword evidence="2" id="KW-1133">Transmembrane helix</keyword>
<evidence type="ECO:0000256" key="2">
    <source>
        <dbReference type="RuleBase" id="RU004429"/>
    </source>
</evidence>
<feature type="transmembrane region" description="Helical" evidence="2">
    <location>
        <begin position="141"/>
        <end position="163"/>
    </location>
</feature>
<keyword evidence="2" id="KW-0874">Quinone</keyword>
<keyword evidence="2" id="KW-0812">Transmembrane</keyword>
<reference evidence="3 4" key="1">
    <citation type="submission" date="2019-10" db="EMBL/GenBank/DDBJ databases">
        <title>Whole-genome sequence of the extremophile Heliorestis acidaminivorans DSM 24790.</title>
        <authorList>
            <person name="Kyndt J.A."/>
            <person name="Meyer T.E."/>
        </authorList>
    </citation>
    <scope>NUCLEOTIDE SEQUENCE [LARGE SCALE GENOMIC DNA]</scope>
    <source>
        <strain evidence="3 4">DSM 24790</strain>
    </source>
</reference>
<dbReference type="Pfam" id="PF00499">
    <property type="entry name" value="Oxidored_q3"/>
    <property type="match status" value="1"/>
</dbReference>
<comment type="function">
    <text evidence="2">NDH-1 shuttles electrons from NADH, via FMN and iron-sulfur (Fe-S) centers, to quinones in the respiratory chain. Couples the redox reaction to proton translocation (for every two electrons transferred, four hydrogen ions are translocated across the cytoplasmic membrane), and thus conserves the redox energy in a proton gradient.</text>
</comment>
<comment type="subcellular location">
    <subcellularLocation>
        <location evidence="2">Cell membrane</location>
        <topology evidence="2">Multi-pass membrane protein</topology>
    </subcellularLocation>
</comment>
<dbReference type="EC" id="7.1.1.-" evidence="2"/>
<dbReference type="Proteomes" id="UP000468766">
    <property type="component" value="Unassembled WGS sequence"/>
</dbReference>
<dbReference type="EMBL" id="WBXO01000001">
    <property type="protein sequence ID" value="KAB2954415.1"/>
    <property type="molecule type" value="Genomic_DNA"/>
</dbReference>
<organism evidence="3 4">
    <name type="scientific">Heliorestis acidaminivorans</name>
    <dbReference type="NCBI Taxonomy" id="553427"/>
    <lineage>
        <taxon>Bacteria</taxon>
        <taxon>Bacillati</taxon>
        <taxon>Bacillota</taxon>
        <taxon>Clostridia</taxon>
        <taxon>Eubacteriales</taxon>
        <taxon>Heliobacteriaceae</taxon>
        <taxon>Heliorestis</taxon>
    </lineage>
</organism>
<dbReference type="Gene3D" id="1.20.120.1200">
    <property type="entry name" value="NADH-ubiquinone/plastoquinone oxidoreductase chain 6, subunit NuoJ"/>
    <property type="match status" value="1"/>
</dbReference>
<keyword evidence="2" id="KW-0520">NAD</keyword>
<feature type="transmembrane region" description="Helical" evidence="2">
    <location>
        <begin position="57"/>
        <end position="78"/>
    </location>
</feature>
<name>A0A6I0EUH4_9FIRM</name>
<dbReference type="GO" id="GO:0008137">
    <property type="term" value="F:NADH dehydrogenase (ubiquinone) activity"/>
    <property type="evidence" value="ECO:0007669"/>
    <property type="project" value="UniProtKB-UniRule"/>
</dbReference>
<dbReference type="InterPro" id="IPR001457">
    <property type="entry name" value="NADH_UbQ/plastoQ_OxRdtase_su6"/>
</dbReference>